<proteinExistence type="predicted"/>
<dbReference type="EMBL" id="CAAHFH010000001">
    <property type="protein sequence ID" value="VGO20584.1"/>
    <property type="molecule type" value="Genomic_DNA"/>
</dbReference>
<sequence>MCCSLVPVHFAYIRLLYVSPRICFKLPSPQLYRLKLCSLLP</sequence>
<dbReference type="AlphaFoldDB" id="A0A6C2UMP7"/>
<dbReference type="Proteomes" id="UP000346198">
    <property type="component" value="Unassembled WGS sequence"/>
</dbReference>
<protein>
    <submittedName>
        <fullName evidence="1">Uncharacterized protein</fullName>
    </submittedName>
</protein>
<evidence type="ECO:0000313" key="1">
    <source>
        <dbReference type="EMBL" id="VGO20584.1"/>
    </source>
</evidence>
<name>A0A6C2UMP7_9BACT</name>
<reference evidence="1 2" key="1">
    <citation type="submission" date="2019-04" db="EMBL/GenBank/DDBJ databases">
        <authorList>
            <person name="Van Vliet M D."/>
        </authorList>
    </citation>
    <scope>NUCLEOTIDE SEQUENCE [LARGE SCALE GENOMIC DNA]</scope>
    <source>
        <strain evidence="1 2">F21</strain>
    </source>
</reference>
<evidence type="ECO:0000313" key="2">
    <source>
        <dbReference type="Proteomes" id="UP000346198"/>
    </source>
</evidence>
<accession>A0A6C2UMP7</accession>
<organism evidence="1 2">
    <name type="scientific">Pontiella sulfatireligans</name>
    <dbReference type="NCBI Taxonomy" id="2750658"/>
    <lineage>
        <taxon>Bacteria</taxon>
        <taxon>Pseudomonadati</taxon>
        <taxon>Kiritimatiellota</taxon>
        <taxon>Kiritimatiellia</taxon>
        <taxon>Kiritimatiellales</taxon>
        <taxon>Pontiellaceae</taxon>
        <taxon>Pontiella</taxon>
    </lineage>
</organism>
<keyword evidence="2" id="KW-1185">Reference proteome</keyword>
<gene>
    <name evidence="1" type="ORF">SCARR_02649</name>
</gene>